<dbReference type="AlphaFoldDB" id="U2HAM6"/>
<dbReference type="EMBL" id="ATDL01000015">
    <property type="protein sequence ID" value="ERJ58801.1"/>
    <property type="molecule type" value="Genomic_DNA"/>
</dbReference>
<feature type="transmembrane region" description="Helical" evidence="1">
    <location>
        <begin position="67"/>
        <end position="92"/>
    </location>
</feature>
<keyword evidence="4" id="KW-1185">Reference proteome</keyword>
<reference evidence="3 4" key="1">
    <citation type="journal article" date="2013" name="Genome Announc.">
        <title>The Draft Genome Sequence of Sphingomonas paucimobilis Strain HER1398 (Proteobacteria), Host to the Giant PAU Phage, Indicates That It Is a Member of the Genus Sphingobacterium (Bacteroidetes).</title>
        <authorList>
            <person name="White R.A.III."/>
            <person name="Suttle C.A."/>
        </authorList>
    </citation>
    <scope>NUCLEOTIDE SEQUENCE [LARGE SCALE GENOMIC DNA]</scope>
    <source>
        <strain evidence="3 4">HER1398</strain>
    </source>
</reference>
<dbReference type="PATRIC" id="fig|1346330.5.peg.2132"/>
<accession>U2HAM6</accession>
<dbReference type="Pfam" id="PF09822">
    <property type="entry name" value="ABC_transp_aux"/>
    <property type="match status" value="1"/>
</dbReference>
<evidence type="ECO:0000259" key="2">
    <source>
        <dbReference type="Pfam" id="PF09822"/>
    </source>
</evidence>
<dbReference type="GO" id="GO:0140359">
    <property type="term" value="F:ABC-type transporter activity"/>
    <property type="evidence" value="ECO:0007669"/>
    <property type="project" value="InterPro"/>
</dbReference>
<feature type="transmembrane region" description="Helical" evidence="1">
    <location>
        <begin position="104"/>
        <end position="122"/>
    </location>
</feature>
<keyword evidence="1" id="KW-1133">Transmembrane helix</keyword>
<evidence type="ECO:0000313" key="3">
    <source>
        <dbReference type="EMBL" id="ERJ58801.1"/>
    </source>
</evidence>
<feature type="domain" description="ABC-type uncharacterised transport system" evidence="2">
    <location>
        <begin position="418"/>
        <end position="506"/>
    </location>
</feature>
<dbReference type="Pfam" id="PF12679">
    <property type="entry name" value="ABC2_membrane_2"/>
    <property type="match status" value="1"/>
</dbReference>
<dbReference type="GO" id="GO:0005886">
    <property type="term" value="C:plasma membrane"/>
    <property type="evidence" value="ECO:0007669"/>
    <property type="project" value="UniProtKB-SubCell"/>
</dbReference>
<feature type="transmembrane region" description="Helical" evidence="1">
    <location>
        <begin position="714"/>
        <end position="732"/>
    </location>
</feature>
<dbReference type="eggNOG" id="COG1277">
    <property type="taxonomic scope" value="Bacteria"/>
</dbReference>
<evidence type="ECO:0000256" key="1">
    <source>
        <dbReference type="SAM" id="Phobius"/>
    </source>
</evidence>
<gene>
    <name evidence="3" type="ORF">M472_08470</name>
</gene>
<dbReference type="Proteomes" id="UP000016584">
    <property type="component" value="Unassembled WGS sequence"/>
</dbReference>
<organism evidence="3 4">
    <name type="scientific">Sphingobacterium paucimobilis HER1398</name>
    <dbReference type="NCBI Taxonomy" id="1346330"/>
    <lineage>
        <taxon>Bacteria</taxon>
        <taxon>Pseudomonadati</taxon>
        <taxon>Bacteroidota</taxon>
        <taxon>Sphingobacteriia</taxon>
        <taxon>Sphingobacteriales</taxon>
        <taxon>Sphingobacteriaceae</taxon>
        <taxon>Sphingobacterium</taxon>
    </lineage>
</organism>
<comment type="caution">
    <text evidence="3">The sequence shown here is derived from an EMBL/GenBank/DDBJ whole genome shotgun (WGS) entry which is preliminary data.</text>
</comment>
<feature type="transmembrane region" description="Helical" evidence="1">
    <location>
        <begin position="216"/>
        <end position="235"/>
    </location>
</feature>
<dbReference type="eggNOG" id="COG3225">
    <property type="taxonomic scope" value="Bacteria"/>
</dbReference>
<feature type="transmembrane region" description="Helical" evidence="1">
    <location>
        <begin position="29"/>
        <end position="46"/>
    </location>
</feature>
<keyword evidence="1" id="KW-0812">Transmembrane</keyword>
<feature type="transmembrane region" description="Helical" evidence="1">
    <location>
        <begin position="186"/>
        <end position="204"/>
    </location>
</feature>
<keyword evidence="1" id="KW-0472">Membrane</keyword>
<sequence length="737" mass="84490">MLIENDSSFSGFHGGLSKSIFTESIYPRVFQHLYLFFPLLTMAIISKEKVAGTIRLLHSSPLKMRDVLLGKYLSLLVFALILVIIVGVFVVYGTFSISNVDWGYLVPSLLAMFLMSACYIAIGMYFSSLTVYPVISALATFLTLFILGNISSLWQQYDFFREFTFFLSIAGRAEKMILGLITSYDLVYYLSICILFLLLTWLRMQRSIESKPWSVTLLRHLVVIIPILFAGYLSMKPSIRYYIDVTTNKDNTIKAKSQQIISDLPKEKPLKATLYVNLFSRYYDRASPANRNEYVWGFWEKYVRFRPDIKFDYVYYYDVKDGDSTLFKNYKGKSLEEIALLQLEGRGNKSDFDRFISPDSIRKLGDYQDEYAMPFMTLESTGKSAIIRTFPDDTYWPDEMHVSSALRRLQQEHAPKLLFTTGNLERNIYKLGEREYYKHTIDRLFRLSLINFAYDVDSINLDTQEIPEGIKILAVADPKTELSSSKIAKIKKFADKGGNVALFGEPDKQMILNPLLDSLYTGVTLLPGRLIEVTYDEMPDHVIPLNIPSELVAIVPEPFPSIVEAIQKKTKIDSAGLYRKVVGATAMNYDQDNSEYAIRTLSQTQANRNTFLKRGIVVLDSLPPLFEPDRGDIKQPNFDVWLTLSKKVDDKTQRVSIHGDADVGSTLRVNPIWDLLPMYSWMTDNLFPVFITKDKRNDIFLNLTATTAGIQKIVMLYILPGLLLLFSIVFLIRRNRQ</sequence>
<evidence type="ECO:0000313" key="4">
    <source>
        <dbReference type="Proteomes" id="UP000016584"/>
    </source>
</evidence>
<protein>
    <recommendedName>
        <fullName evidence="2">ABC-type uncharacterized transport system domain-containing protein</fullName>
    </recommendedName>
</protein>
<dbReference type="InterPro" id="IPR019196">
    <property type="entry name" value="ABC_transp_unknown"/>
</dbReference>
<feature type="transmembrane region" description="Helical" evidence="1">
    <location>
        <begin position="129"/>
        <end position="150"/>
    </location>
</feature>
<name>U2HAM6_9SPHI</name>
<proteinExistence type="predicted"/>
<dbReference type="STRING" id="1346330.M472_08470"/>